<evidence type="ECO:0008006" key="10">
    <source>
        <dbReference type="Google" id="ProtNLM"/>
    </source>
</evidence>
<feature type="domain" description="VWFD" evidence="7">
    <location>
        <begin position="573"/>
        <end position="767"/>
    </location>
</feature>
<keyword evidence="1" id="KW-0677">Repeat</keyword>
<dbReference type="PROSITE" id="PS50026">
    <property type="entry name" value="EGF_3"/>
    <property type="match status" value="1"/>
</dbReference>
<dbReference type="Gene3D" id="2.10.25.10">
    <property type="entry name" value="Laminin"/>
    <property type="match status" value="1"/>
</dbReference>
<dbReference type="Pfam" id="PF00094">
    <property type="entry name" value="VWD"/>
    <property type="match status" value="3"/>
</dbReference>
<feature type="domain" description="VWFD" evidence="7">
    <location>
        <begin position="953"/>
        <end position="1198"/>
    </location>
</feature>
<evidence type="ECO:0000256" key="2">
    <source>
        <dbReference type="ARBA" id="ARBA00023157"/>
    </source>
</evidence>
<dbReference type="InterPro" id="IPR001846">
    <property type="entry name" value="VWF_type-D"/>
</dbReference>
<evidence type="ECO:0000259" key="6">
    <source>
        <dbReference type="PROSITE" id="PS50026"/>
    </source>
</evidence>
<evidence type="ECO:0000256" key="5">
    <source>
        <dbReference type="SAM" id="MobiDB-lite"/>
    </source>
</evidence>
<feature type="disulfide bond" evidence="4">
    <location>
        <begin position="533"/>
        <end position="543"/>
    </location>
</feature>
<sequence>MAQCHVAPAPLSSRALVLEARAGPPRGEAGGAAGRCGGFSPGDAVHTELSLERRMDPHPLTRGWKRLLRVSAVCLVLIYQDRLHEAEIRSSSGSLFCCREKQQEQQDKAAEMGHRFPGRADTHVMESQLGYTVAALLSPSSSIGARICLNVAAAFVRLRFGSERRENPLQNIRAAANKAKSSDRSQVPQNLQTKAAALENNTSSSSGASSNQTSSSTERTPTPSWTLGSDQSSAPISSSRTGSSSQSPISSTPSSQSPTEIEHSQSAATTYELASHQQPQHQPANHHQPQHQPANHHQPQHQPANHHQPQHQQPITTNHNTSQPITTNHNTSQPITTNHNTSQPITTNWPNATPPDQSLTGSDSSNNSVSPVNGAFGPDQLPVNVSLITRQVKEALRSSIRLSPAGRRAGSPLSRWCYRRTFDARWCVQLGELGAGQTDGTYRRDLLILKGGHVIQWFRACAYVDAGVNDFGTQGVWGSGALGFWGSGVLEVRGFGALGVWGSGGLGIWGSGALEVWGSGFWGSGPLDISEPCEFPCLNGGQCVQSESCDCSLYQATGHRCQTVPNPGFEREMTCRTWGQYNFETFDGLYFYFPGRCTYTLLRDCEESAQAGIVVQKLPGGSRFDACIQPGRVHNDPDCGAAPYACQRSVSLFLPGEGEVRLHSTNVTFKGQSVQLPHHIHDLQLEQISQYVLVTRRHGFTLAWDGRSGSVYIKLSPEFVGRTCGMCGNFNADVQDDLKTSYGVLTHEVELFGNSWVEAEPHQARCPSVPSGFSSPCVGVDAHVLLKVEEVCAMLLDPPFQSCHDFVSPLSFMAGCSNDLCLSGPSGDVVCQVFSEYARACGHADHPLHDWRQHIPHCARQCPLGLQYRECISCCPESCSLERTCIDSKLACLDGCYCPDGLIYEDGGCVTPTDCPCEYHGMFYPSGQTLQEECNNCTCTGGVWNCTDYSCPGECSVTGDMFFQSFDGRIFTFPATCQYVLAKSRNSGKFTVTIQNAPCGAPLSRPANQREEARYKMSHSSERGPGTSNSQVNRITLSGLSDRAVHGFVVQRENLDGACIQSVNLVIDEDPRTEITLSHVGEVFMASQYRISLPYSDCGLPPSITHLSHDCGAVVTSSSAFCAELYVFQIQELSSMFLQVKTAFGLRLQYSWKEFRLYLQADERWKDDTVGLCGTFNGNIQDDFLTLVGRLGIKRLAQ</sequence>
<dbReference type="Pfam" id="PF01826">
    <property type="entry name" value="TIL"/>
    <property type="match status" value="1"/>
</dbReference>
<dbReference type="InterPro" id="IPR000742">
    <property type="entry name" value="EGF"/>
</dbReference>
<comment type="caution">
    <text evidence="8">The sequence shown here is derived from an EMBL/GenBank/DDBJ whole genome shotgun (WGS) entry which is preliminary data.</text>
</comment>
<keyword evidence="2 4" id="KW-1015">Disulfide bond</keyword>
<accession>A0A9N7VZL6</accession>
<dbReference type="InterPro" id="IPR002919">
    <property type="entry name" value="TIL_dom"/>
</dbReference>
<dbReference type="PROSITE" id="PS51233">
    <property type="entry name" value="VWFD"/>
    <property type="match status" value="2"/>
</dbReference>
<keyword evidence="9" id="KW-1185">Reference proteome</keyword>
<dbReference type="InterPro" id="IPR036084">
    <property type="entry name" value="Ser_inhib-like_sf"/>
</dbReference>
<feature type="compositionally biased region" description="Polar residues" evidence="5">
    <location>
        <begin position="315"/>
        <end position="361"/>
    </location>
</feature>
<dbReference type="PANTHER" id="PTHR11339">
    <property type="entry name" value="EXTRACELLULAR MATRIX GLYCOPROTEIN RELATED"/>
    <property type="match status" value="1"/>
</dbReference>
<dbReference type="SMART" id="SM00215">
    <property type="entry name" value="VWC_out"/>
    <property type="match status" value="1"/>
</dbReference>
<feature type="compositionally biased region" description="Basic and acidic residues" evidence="5">
    <location>
        <begin position="1008"/>
        <end position="1022"/>
    </location>
</feature>
<dbReference type="InterPro" id="IPR058754">
    <property type="entry name" value="OTOGL-like_N"/>
</dbReference>
<dbReference type="InterPro" id="IPR001007">
    <property type="entry name" value="VWF_dom"/>
</dbReference>
<proteinExistence type="predicted"/>
<dbReference type="EMBL" id="CADEAL010004467">
    <property type="protein sequence ID" value="CAB1460219.1"/>
    <property type="molecule type" value="Genomic_DNA"/>
</dbReference>
<feature type="region of interest" description="Disordered" evidence="5">
    <location>
        <begin position="198"/>
        <end position="380"/>
    </location>
</feature>
<evidence type="ECO:0000256" key="3">
    <source>
        <dbReference type="ARBA" id="ARBA00023180"/>
    </source>
</evidence>
<dbReference type="InterPro" id="IPR014853">
    <property type="entry name" value="VWF/SSPO/ZAN-like_Cys-rich_dom"/>
</dbReference>
<name>A0A9N7VZL6_PLEPL</name>
<feature type="region of interest" description="Disordered" evidence="5">
    <location>
        <begin position="1001"/>
        <end position="1033"/>
    </location>
</feature>
<dbReference type="InterPro" id="IPR050780">
    <property type="entry name" value="Mucin_vWF_Thrombospondin_sf"/>
</dbReference>
<evidence type="ECO:0000313" key="8">
    <source>
        <dbReference type="EMBL" id="CAB1460219.1"/>
    </source>
</evidence>
<dbReference type="PANTHER" id="PTHR11339:SF228">
    <property type="entry name" value="OTOGELIN"/>
    <property type="match status" value="1"/>
</dbReference>
<feature type="compositionally biased region" description="Low complexity" evidence="5">
    <location>
        <begin position="200"/>
        <end position="258"/>
    </location>
</feature>
<dbReference type="SUPFAM" id="SSF57567">
    <property type="entry name" value="Serine protease inhibitors"/>
    <property type="match status" value="1"/>
</dbReference>
<protein>
    <recommendedName>
        <fullName evidence="10">Otogelin</fullName>
    </recommendedName>
</protein>
<dbReference type="GO" id="GO:0005615">
    <property type="term" value="C:extracellular space"/>
    <property type="evidence" value="ECO:0007669"/>
    <property type="project" value="TreeGrafter"/>
</dbReference>
<dbReference type="AlphaFoldDB" id="A0A9N7VZL6"/>
<organism evidence="8 9">
    <name type="scientific">Pleuronectes platessa</name>
    <name type="common">European plaice</name>
    <dbReference type="NCBI Taxonomy" id="8262"/>
    <lineage>
        <taxon>Eukaryota</taxon>
        <taxon>Metazoa</taxon>
        <taxon>Chordata</taxon>
        <taxon>Craniata</taxon>
        <taxon>Vertebrata</taxon>
        <taxon>Euteleostomi</taxon>
        <taxon>Actinopterygii</taxon>
        <taxon>Neopterygii</taxon>
        <taxon>Teleostei</taxon>
        <taxon>Neoteleostei</taxon>
        <taxon>Acanthomorphata</taxon>
        <taxon>Carangaria</taxon>
        <taxon>Pleuronectiformes</taxon>
        <taxon>Pleuronectoidei</taxon>
        <taxon>Pleuronectidae</taxon>
        <taxon>Pleuronectes</taxon>
    </lineage>
</organism>
<evidence type="ECO:0000256" key="1">
    <source>
        <dbReference type="ARBA" id="ARBA00022737"/>
    </source>
</evidence>
<dbReference type="GO" id="GO:0031012">
    <property type="term" value="C:extracellular matrix"/>
    <property type="evidence" value="ECO:0007669"/>
    <property type="project" value="TreeGrafter"/>
</dbReference>
<feature type="domain" description="EGF-like" evidence="6">
    <location>
        <begin position="529"/>
        <end position="562"/>
    </location>
</feature>
<dbReference type="Pfam" id="PF08742">
    <property type="entry name" value="C8"/>
    <property type="match status" value="1"/>
</dbReference>
<gene>
    <name evidence="8" type="ORF">PLEPLA_LOCUS48056</name>
</gene>
<keyword evidence="3" id="KW-0325">Glycoprotein</keyword>
<evidence type="ECO:0000256" key="4">
    <source>
        <dbReference type="PROSITE-ProRule" id="PRU00076"/>
    </source>
</evidence>
<dbReference type="SMART" id="SM00832">
    <property type="entry name" value="C8"/>
    <property type="match status" value="1"/>
</dbReference>
<feature type="compositionally biased region" description="Low complexity" evidence="5">
    <location>
        <begin position="276"/>
        <end position="314"/>
    </location>
</feature>
<dbReference type="Proteomes" id="UP001153269">
    <property type="component" value="Unassembled WGS sequence"/>
</dbReference>
<keyword evidence="4" id="KW-0245">EGF-like domain</keyword>
<evidence type="ECO:0000259" key="7">
    <source>
        <dbReference type="PROSITE" id="PS51233"/>
    </source>
</evidence>
<dbReference type="CDD" id="cd19941">
    <property type="entry name" value="TIL"/>
    <property type="match status" value="1"/>
</dbReference>
<dbReference type="Pfam" id="PF25961">
    <property type="entry name" value="OTOGL_N"/>
    <property type="match status" value="1"/>
</dbReference>
<feature type="compositionally biased region" description="Low complexity" evidence="5">
    <location>
        <begin position="362"/>
        <end position="373"/>
    </location>
</feature>
<reference evidence="8" key="1">
    <citation type="submission" date="2020-03" db="EMBL/GenBank/DDBJ databases">
        <authorList>
            <person name="Weist P."/>
        </authorList>
    </citation>
    <scope>NUCLEOTIDE SEQUENCE</scope>
</reference>
<comment type="caution">
    <text evidence="4">Lacks conserved residue(s) required for the propagation of feature annotation.</text>
</comment>
<dbReference type="SMART" id="SM00216">
    <property type="entry name" value="VWD"/>
    <property type="match status" value="2"/>
</dbReference>
<evidence type="ECO:0000313" key="9">
    <source>
        <dbReference type="Proteomes" id="UP001153269"/>
    </source>
</evidence>